<feature type="region of interest" description="Disordered" evidence="1">
    <location>
        <begin position="157"/>
        <end position="206"/>
    </location>
</feature>
<proteinExistence type="predicted"/>
<keyword evidence="3" id="KW-1185">Reference proteome</keyword>
<dbReference type="RefSeq" id="WP_219850669.1">
    <property type="nucleotide sequence ID" value="NZ_CP059491.1"/>
</dbReference>
<dbReference type="EMBL" id="CP059491">
    <property type="protein sequence ID" value="QMT02436.1"/>
    <property type="molecule type" value="Genomic_DNA"/>
</dbReference>
<reference evidence="3" key="1">
    <citation type="submission" date="2020-07" db="EMBL/GenBank/DDBJ databases">
        <title>novel species isolated from the respiratory tract of Marmot.</title>
        <authorList>
            <person name="Zhang G."/>
        </authorList>
    </citation>
    <scope>NUCLEOTIDE SEQUENCE [LARGE SCALE GENOMIC DNA]</scope>
    <source>
        <strain evidence="3">686</strain>
    </source>
</reference>
<protein>
    <submittedName>
        <fullName evidence="2">Uncharacterized protein</fullName>
    </submittedName>
</protein>
<evidence type="ECO:0000256" key="1">
    <source>
        <dbReference type="SAM" id="MobiDB-lite"/>
    </source>
</evidence>
<gene>
    <name evidence="2" type="ORF">H1R19_04560</name>
</gene>
<dbReference type="AlphaFoldDB" id="A0A7D7LZ65"/>
<evidence type="ECO:0000313" key="2">
    <source>
        <dbReference type="EMBL" id="QMT02436.1"/>
    </source>
</evidence>
<feature type="region of interest" description="Disordered" evidence="1">
    <location>
        <begin position="48"/>
        <end position="112"/>
    </location>
</feature>
<organism evidence="2 3">
    <name type="scientific">Gordonia jinghuaiqii</name>
    <dbReference type="NCBI Taxonomy" id="2758710"/>
    <lineage>
        <taxon>Bacteria</taxon>
        <taxon>Bacillati</taxon>
        <taxon>Actinomycetota</taxon>
        <taxon>Actinomycetes</taxon>
        <taxon>Mycobacteriales</taxon>
        <taxon>Gordoniaceae</taxon>
        <taxon>Gordonia</taxon>
    </lineage>
</organism>
<accession>A0A7D7LZ65</accession>
<sequence>MSRDHALARFEQLSQLLLATRREGLTRTLTPSEVSHVDRWEKERAQLREQFPDVAFGREQPKRTIRIRDANAEPPRPTSAVKTRPAKPKAKVSQRSDGSKKESEAHSAATTKATKEYRARLLEEVHREIKLLQTANIRTGLTAGQQSRLRKLKSLKRQLESTPAKKAKPKKFVVDNTPSRKTSSSGGGRIGLIKVARGGLRQTRGR</sequence>
<feature type="compositionally biased region" description="Basic and acidic residues" evidence="1">
    <location>
        <begin position="59"/>
        <end position="71"/>
    </location>
</feature>
<dbReference type="KEGG" id="gji:H1R19_04560"/>
<name>A0A7D7LZ65_9ACTN</name>
<evidence type="ECO:0000313" key="3">
    <source>
        <dbReference type="Proteomes" id="UP000515663"/>
    </source>
</evidence>
<dbReference type="Proteomes" id="UP000515663">
    <property type="component" value="Chromosome"/>
</dbReference>